<comment type="subcellular location">
    <subcellularLocation>
        <location evidence="1">Nucleus</location>
    </subcellularLocation>
</comment>
<dbReference type="InterPro" id="IPR011990">
    <property type="entry name" value="TPR-like_helical_dom_sf"/>
</dbReference>
<comment type="similarity">
    <text evidence="2">Belongs to the HIR3 family.</text>
</comment>
<protein>
    <submittedName>
        <fullName evidence="5">Histone transcription regulator 3</fullName>
    </submittedName>
</protein>
<feature type="compositionally biased region" description="Acidic residues" evidence="4">
    <location>
        <begin position="393"/>
        <end position="406"/>
    </location>
</feature>
<keyword evidence="6" id="KW-1185">Reference proteome</keyword>
<gene>
    <name evidence="5" type="primary">HIR3</name>
    <name evidence="5" type="ORF">HK103_000040</name>
</gene>
<name>A0AAD5Y771_9FUNG</name>
<dbReference type="InterPro" id="IPR033053">
    <property type="entry name" value="Hir3/CABIN1"/>
</dbReference>
<evidence type="ECO:0000313" key="6">
    <source>
        <dbReference type="Proteomes" id="UP001210925"/>
    </source>
</evidence>
<comment type="caution">
    <text evidence="5">The sequence shown here is derived from an EMBL/GenBank/DDBJ whole genome shotgun (WGS) entry which is preliminary data.</text>
</comment>
<feature type="compositionally biased region" description="Basic and acidic residues" evidence="4">
    <location>
        <begin position="380"/>
        <end position="392"/>
    </location>
</feature>
<evidence type="ECO:0000313" key="5">
    <source>
        <dbReference type="EMBL" id="KAJ3262511.1"/>
    </source>
</evidence>
<evidence type="ECO:0000256" key="1">
    <source>
        <dbReference type="ARBA" id="ARBA00004123"/>
    </source>
</evidence>
<feature type="compositionally biased region" description="Basic residues" evidence="4">
    <location>
        <begin position="413"/>
        <end position="422"/>
    </location>
</feature>
<feature type="compositionally biased region" description="Basic and acidic residues" evidence="4">
    <location>
        <begin position="423"/>
        <end position="432"/>
    </location>
</feature>
<dbReference type="GO" id="GO:0006325">
    <property type="term" value="P:chromatin organization"/>
    <property type="evidence" value="ECO:0007669"/>
    <property type="project" value="InterPro"/>
</dbReference>
<feature type="region of interest" description="Disordered" evidence="4">
    <location>
        <begin position="262"/>
        <end position="329"/>
    </location>
</feature>
<feature type="compositionally biased region" description="Basic and acidic residues" evidence="4">
    <location>
        <begin position="347"/>
        <end position="357"/>
    </location>
</feature>
<evidence type="ECO:0000256" key="4">
    <source>
        <dbReference type="SAM" id="MobiDB-lite"/>
    </source>
</evidence>
<dbReference type="EMBL" id="JADGKB010000001">
    <property type="protein sequence ID" value="KAJ3262511.1"/>
    <property type="molecule type" value="Genomic_DNA"/>
</dbReference>
<accession>A0AAD5Y771</accession>
<feature type="compositionally biased region" description="Acidic residues" evidence="4">
    <location>
        <begin position="266"/>
        <end position="276"/>
    </location>
</feature>
<sequence>MVAFEILNDEDQQHIAVEDHIIREKEIESLLSRYTSALVRIKSNPAETKAEFESIIKSKYFKEKLEKISDIHDSSIHVLKYCVYKNYATLLEGPDRLKYFEMAIDVDPSDLKLLLKVSDLRMEKGDYQECLDRLLQALELQLLPDERVMIMVKIQKLMYDYGCFREALEWGNLVLKLDPNEKTALGIKAEIIRDHLHGGYLLVSDIPMQEIYKFKSNPITLSVPRKPLYIAGLDFFENSVIWLDDRASEEFIPHVKVEIVEKGEEMDIDEPIEPESDFPMPDENLQENPNEYTEDEENFGQEEEVESSEKEHQTGATIDPIPENGMDDDMQVDTQEITNLDLSQKASDPEVHDEDFNSQKITNTESAEEQMPSPTMGVGADKEIVKEDTKDTTEEEPAKDDEEQSDSSEGTQKKRKPKRKRVSERVKRQHTVEEEEEDLKLEEITTLNQNLPPHQQFTENGVSIAGTISDYTEFNNYLASELLAKQITRKKIKRKVHALNFAFWDQTDDHAFFTSTEECQEFIASLSSNHQSTISMIVCKLIIKLIEKDVKDNTPSAKMYAILSVLLHVCSRTTSVFDFIIGDLRNSPFFGSIHNQIGAVLFIAEMLFDSILDSSKKEFYEDCDEEIGGTGSINPLVRCSRLDLFNRAMTKIRQWADTEEVDPSYVLRYYWLIAKREEVVGTPYTVVKSLEDCVDFYNVHYPKGEVVTVLASTTENKIDRDSIAFKIKYQQLRLHIDETQSLMNDMKLEQVVERLESLLLNMRSNVEIPGKDIINQMPPLKRLELMEMLKVSCITLGLEKSAFMSIQEGCYLLISYLQEKSLDIYVVLEKFSELIHELVNTVLQDNSWKAKYLETPLEDSEFSFVAFTCVKISWIIAQNIKDISVSPKNTFHSRMRILKNFCANSWVLFAHYLAPNRDDKDQNDKLSEILIWAHDQLGKFGLCGGSDGIFLKYNVNHISRYGAAYDHEIYQCYACLYGTELKANPNQYLWDHKCKHSEFDEHAAVTLFKFLKPILMEKMSTSNFRMLPKDLRFCMDLILYVKSNLLAIKALLSSDIHVKTADPSQSQNLAVRMIPEYANDIPVVCFDLFYIQGKVLLNGYYNKQEKDSATGLNTAIEKFIQHLALKPFDMDAWVSLATCYTALAYEILSVNITSYTDRIKIAEYQKVRVSVIIAPMNSMVIKNEPMVKKLWETKIKESPDQDVVVPTFTENSAEKSIRYLYGIMAFCFKKAISYNSAEWSYYYRLAHVYRKLEKEPDQVIECYLKAISIMPSESTSKEQDPILDPIYKCASYLLKCKQSRSLRDVHISETIDKLCALHPQLNETFKSVAATGFSHLASQPLSICKLVFVLVSIKKVDKRRWYHRPYYRLAWMYLNIIKQPELAKEEMCSLLNIKSKAGMRKLWKTDLELPGRFYIYYHQYIKFLIEVATLTNDVNVLWNLSKKLKTEDAIMLQQNLLLEARKSILAVLSSYTKVSDQDFKEMSVKSTIDPEIEKRIAVTTKPKTDFHSLHLACELKRSRKSVEPALEKFILNLYCKLYLEASKTETIQTDPASKPKKSSAKDLSKNIMARALAITKNIKEE</sequence>
<dbReference type="GO" id="GO:0005634">
    <property type="term" value="C:nucleus"/>
    <property type="evidence" value="ECO:0007669"/>
    <property type="project" value="UniProtKB-SubCell"/>
</dbReference>
<dbReference type="PANTHER" id="PTHR15502:SF7">
    <property type="entry name" value="CALCINEURIN-BINDING PROTEIN CABIN-1"/>
    <property type="match status" value="1"/>
</dbReference>
<reference evidence="5" key="1">
    <citation type="submission" date="2020-05" db="EMBL/GenBank/DDBJ databases">
        <title>Phylogenomic resolution of chytrid fungi.</title>
        <authorList>
            <person name="Stajich J.E."/>
            <person name="Amses K."/>
            <person name="Simmons R."/>
            <person name="Seto K."/>
            <person name="Myers J."/>
            <person name="Bonds A."/>
            <person name="Quandt C.A."/>
            <person name="Barry K."/>
            <person name="Liu P."/>
            <person name="Grigoriev I."/>
            <person name="Longcore J.E."/>
            <person name="James T.Y."/>
        </authorList>
    </citation>
    <scope>NUCLEOTIDE SEQUENCE</scope>
    <source>
        <strain evidence="5">PLAUS21</strain>
    </source>
</reference>
<organism evidence="5 6">
    <name type="scientific">Boothiomyces macroporosus</name>
    <dbReference type="NCBI Taxonomy" id="261099"/>
    <lineage>
        <taxon>Eukaryota</taxon>
        <taxon>Fungi</taxon>
        <taxon>Fungi incertae sedis</taxon>
        <taxon>Chytridiomycota</taxon>
        <taxon>Chytridiomycota incertae sedis</taxon>
        <taxon>Chytridiomycetes</taxon>
        <taxon>Rhizophydiales</taxon>
        <taxon>Terramycetaceae</taxon>
        <taxon>Boothiomyces</taxon>
    </lineage>
</organism>
<feature type="compositionally biased region" description="Acidic residues" evidence="4">
    <location>
        <begin position="292"/>
        <end position="306"/>
    </location>
</feature>
<dbReference type="PANTHER" id="PTHR15502">
    <property type="entry name" value="CALCINEURIN-BINDING PROTEIN CABIN 1-RELATED"/>
    <property type="match status" value="1"/>
</dbReference>
<feature type="region of interest" description="Disordered" evidence="4">
    <location>
        <begin position="342"/>
        <end position="439"/>
    </location>
</feature>
<keyword evidence="3" id="KW-0539">Nucleus</keyword>
<dbReference type="GO" id="GO:0000417">
    <property type="term" value="C:HIR complex"/>
    <property type="evidence" value="ECO:0007669"/>
    <property type="project" value="TreeGrafter"/>
</dbReference>
<dbReference type="Gene3D" id="1.25.40.10">
    <property type="entry name" value="Tetratricopeptide repeat domain"/>
    <property type="match status" value="2"/>
</dbReference>
<proteinExistence type="inferred from homology"/>
<dbReference type="GO" id="GO:0031491">
    <property type="term" value="F:nucleosome binding"/>
    <property type="evidence" value="ECO:0007669"/>
    <property type="project" value="TreeGrafter"/>
</dbReference>
<evidence type="ECO:0000256" key="2">
    <source>
        <dbReference type="ARBA" id="ARBA00007335"/>
    </source>
</evidence>
<evidence type="ECO:0000256" key="3">
    <source>
        <dbReference type="ARBA" id="ARBA00023242"/>
    </source>
</evidence>
<dbReference type="Proteomes" id="UP001210925">
    <property type="component" value="Unassembled WGS sequence"/>
</dbReference>
<dbReference type="SUPFAM" id="SSF48452">
    <property type="entry name" value="TPR-like"/>
    <property type="match status" value="2"/>
</dbReference>